<dbReference type="PANTHER" id="PTHR42802:SF1">
    <property type="entry name" value="L-ORNITHINE N(5)-MONOOXYGENASE"/>
    <property type="match status" value="1"/>
</dbReference>
<keyword evidence="5" id="KW-0274">FAD</keyword>
<keyword evidence="8" id="KW-0503">Monooxygenase</keyword>
<comment type="caution">
    <text evidence="8">The sequence shown here is derived from an EMBL/GenBank/DDBJ whole genome shotgun (WGS) entry which is preliminary data.</text>
</comment>
<evidence type="ECO:0000256" key="1">
    <source>
        <dbReference type="ARBA" id="ARBA00001974"/>
    </source>
</evidence>
<evidence type="ECO:0000256" key="4">
    <source>
        <dbReference type="ARBA" id="ARBA00022630"/>
    </source>
</evidence>
<dbReference type="Gene3D" id="3.50.50.60">
    <property type="entry name" value="FAD/NAD(P)-binding domain"/>
    <property type="match status" value="1"/>
</dbReference>
<dbReference type="RefSeq" id="WP_265675391.1">
    <property type="nucleotide sequence ID" value="NZ_JAKRRY010000015.1"/>
</dbReference>
<dbReference type="GO" id="GO:0004497">
    <property type="term" value="F:monooxygenase activity"/>
    <property type="evidence" value="ECO:0007669"/>
    <property type="project" value="UniProtKB-KW"/>
</dbReference>
<evidence type="ECO:0000313" key="9">
    <source>
        <dbReference type="Proteomes" id="UP001155587"/>
    </source>
</evidence>
<evidence type="ECO:0000256" key="3">
    <source>
        <dbReference type="ARBA" id="ARBA00007588"/>
    </source>
</evidence>
<keyword evidence="6" id="KW-0521">NADP</keyword>
<dbReference type="AlphaFoldDB" id="A0A9X3CNR4"/>
<reference evidence="8" key="1">
    <citation type="submission" date="2022-02" db="EMBL/GenBank/DDBJ databases">
        <title>Vibrio sp. nov, a new bacterium isolated from seawater.</title>
        <authorList>
            <person name="Yuan Y."/>
        </authorList>
    </citation>
    <scope>NUCLEOTIDE SEQUENCE</scope>
    <source>
        <strain evidence="8">ZSDZ65</strain>
    </source>
</reference>
<dbReference type="PANTHER" id="PTHR42802">
    <property type="entry name" value="MONOOXYGENASE"/>
    <property type="match status" value="1"/>
</dbReference>
<protein>
    <submittedName>
        <fullName evidence="8">SidA/IucD/PvdA family monooxygenase</fullName>
    </submittedName>
</protein>
<evidence type="ECO:0000256" key="5">
    <source>
        <dbReference type="ARBA" id="ARBA00022827"/>
    </source>
</evidence>
<keyword evidence="7" id="KW-0560">Oxidoreductase</keyword>
<gene>
    <name evidence="8" type="ORF">MD535_12695</name>
</gene>
<dbReference type="Pfam" id="PF13434">
    <property type="entry name" value="Lys_Orn_oxgnase"/>
    <property type="match status" value="1"/>
</dbReference>
<organism evidence="8 9">
    <name type="scientific">Vibrio qingdaonensis</name>
    <dbReference type="NCBI Taxonomy" id="2829491"/>
    <lineage>
        <taxon>Bacteria</taxon>
        <taxon>Pseudomonadati</taxon>
        <taxon>Pseudomonadota</taxon>
        <taxon>Gammaproteobacteria</taxon>
        <taxon>Vibrionales</taxon>
        <taxon>Vibrionaceae</taxon>
        <taxon>Vibrio</taxon>
    </lineage>
</organism>
<comment type="cofactor">
    <cofactor evidence="1">
        <name>FAD</name>
        <dbReference type="ChEBI" id="CHEBI:57692"/>
    </cofactor>
</comment>
<accession>A0A9X3CNR4</accession>
<keyword evidence="4" id="KW-0285">Flavoprotein</keyword>
<comment type="pathway">
    <text evidence="2">Siderophore biosynthesis.</text>
</comment>
<dbReference type="Proteomes" id="UP001155587">
    <property type="component" value="Unassembled WGS sequence"/>
</dbReference>
<dbReference type="InterPro" id="IPR036188">
    <property type="entry name" value="FAD/NAD-bd_sf"/>
</dbReference>
<proteinExistence type="inferred from homology"/>
<evidence type="ECO:0000256" key="2">
    <source>
        <dbReference type="ARBA" id="ARBA00004924"/>
    </source>
</evidence>
<evidence type="ECO:0000256" key="6">
    <source>
        <dbReference type="ARBA" id="ARBA00022857"/>
    </source>
</evidence>
<comment type="similarity">
    <text evidence="3">Belongs to the lysine N(6)-hydroxylase/L-ornithine N(5)-oxygenase family.</text>
</comment>
<dbReference type="InterPro" id="IPR025700">
    <property type="entry name" value="Lys/Orn_oxygenase"/>
</dbReference>
<evidence type="ECO:0000313" key="8">
    <source>
        <dbReference type="EMBL" id="MCW8346856.1"/>
    </source>
</evidence>
<sequence length="446" mass="50394">MKHTTVHQEIYDLIGVGAGPFNLSVAALVNETSTVKSLFLEARNQFSWHPGLLLDNAHMQTHFLKDLVSAVCPTSPYSFLNYLVTKKKYYRFLSTEQNCISRQEFSDYLHWASNEMPNVQFNHPVEQIEKRDGLYHVHSNGQIFKARHLCLGTGKAPFFPESAKPLLGANVFHAAEIALRDRDFSGRKVTIVGGGQSGADIFLNILNEKWGKPARLNWISRRANYQPLDEASFTNEYFTPDYVENFYKLNHAIKEKEVASQKLTSDGVTQKCLLEIYQALYQRFDVAGEERWVHLLPHRTMVEMKQVGDAFRLHYQNGLTSGAEQEDADIVILATGYQGSLPSCAKPLEAHFQRDHNQHICLGQGFNIAQFDQQNYGEVFIVNAGIHSHGIAEPQLSLAAWRAAKIINSVANSMIFDIGSRGDFIDWNTPSNTSSSMNHDENHQFA</sequence>
<dbReference type="SUPFAM" id="SSF51905">
    <property type="entry name" value="FAD/NAD(P)-binding domain"/>
    <property type="match status" value="2"/>
</dbReference>
<evidence type="ECO:0000256" key="7">
    <source>
        <dbReference type="ARBA" id="ARBA00023002"/>
    </source>
</evidence>
<dbReference type="EMBL" id="JAKRRY010000015">
    <property type="protein sequence ID" value="MCW8346856.1"/>
    <property type="molecule type" value="Genomic_DNA"/>
</dbReference>
<keyword evidence="9" id="KW-1185">Reference proteome</keyword>
<name>A0A9X3CNR4_9VIBR</name>